<dbReference type="PANTHER" id="PTHR30471">
    <property type="entry name" value="DNA REPAIR PROTEIN RADC"/>
    <property type="match status" value="1"/>
</dbReference>
<dbReference type="NCBIfam" id="TIGR00608">
    <property type="entry name" value="radc"/>
    <property type="match status" value="1"/>
</dbReference>
<dbReference type="EMBL" id="CP071794">
    <property type="protein sequence ID" value="QTD55423.1"/>
    <property type="molecule type" value="Genomic_DNA"/>
</dbReference>
<keyword evidence="2" id="KW-0479">Metal-binding</keyword>
<dbReference type="RefSeq" id="WP_207987253.1">
    <property type="nucleotide sequence ID" value="NZ_CP071794.1"/>
</dbReference>
<keyword evidence="9" id="KW-1185">Reference proteome</keyword>
<evidence type="ECO:0000256" key="3">
    <source>
        <dbReference type="ARBA" id="ARBA00022801"/>
    </source>
</evidence>
<comment type="similarity">
    <text evidence="6">Belongs to the UPF0758 family.</text>
</comment>
<dbReference type="Proteomes" id="UP000663923">
    <property type="component" value="Chromosome"/>
</dbReference>
<evidence type="ECO:0000256" key="6">
    <source>
        <dbReference type="RuleBase" id="RU003797"/>
    </source>
</evidence>
<keyword evidence="3" id="KW-0378">Hydrolase</keyword>
<proteinExistence type="inferred from homology"/>
<evidence type="ECO:0000313" key="8">
    <source>
        <dbReference type="EMBL" id="QTD55423.1"/>
    </source>
</evidence>
<evidence type="ECO:0000313" key="9">
    <source>
        <dbReference type="Proteomes" id="UP000663923"/>
    </source>
</evidence>
<evidence type="ECO:0000256" key="1">
    <source>
        <dbReference type="ARBA" id="ARBA00022670"/>
    </source>
</evidence>
<dbReference type="Gene3D" id="3.40.140.10">
    <property type="entry name" value="Cytidine Deaminase, domain 2"/>
    <property type="match status" value="1"/>
</dbReference>
<evidence type="ECO:0000259" key="7">
    <source>
        <dbReference type="PROSITE" id="PS50249"/>
    </source>
</evidence>
<name>A0ABX7T624_9SPHN</name>
<organism evidence="8 9">
    <name type="scientific">Parasphingorhabdus cellanae</name>
    <dbReference type="NCBI Taxonomy" id="2806553"/>
    <lineage>
        <taxon>Bacteria</taxon>
        <taxon>Pseudomonadati</taxon>
        <taxon>Pseudomonadota</taxon>
        <taxon>Alphaproteobacteria</taxon>
        <taxon>Sphingomonadales</taxon>
        <taxon>Sphingomonadaceae</taxon>
        <taxon>Parasphingorhabdus</taxon>
    </lineage>
</organism>
<accession>A0ABX7T624</accession>
<evidence type="ECO:0000256" key="2">
    <source>
        <dbReference type="ARBA" id="ARBA00022723"/>
    </source>
</evidence>
<dbReference type="PANTHER" id="PTHR30471:SF3">
    <property type="entry name" value="UPF0758 PROTEIN YEES-RELATED"/>
    <property type="match status" value="1"/>
</dbReference>
<gene>
    <name evidence="8" type="primary">radC</name>
    <name evidence="8" type="ORF">J4G78_14610</name>
</gene>
<protein>
    <submittedName>
        <fullName evidence="8">DNA repair protein RadC</fullName>
    </submittedName>
</protein>
<keyword evidence="5" id="KW-0482">Metalloprotease</keyword>
<feature type="domain" description="MPN" evidence="7">
    <location>
        <begin position="86"/>
        <end position="208"/>
    </location>
</feature>
<evidence type="ECO:0000256" key="5">
    <source>
        <dbReference type="ARBA" id="ARBA00023049"/>
    </source>
</evidence>
<dbReference type="CDD" id="cd08071">
    <property type="entry name" value="MPN_DUF2466"/>
    <property type="match status" value="1"/>
</dbReference>
<dbReference type="Pfam" id="PF04002">
    <property type="entry name" value="RadC"/>
    <property type="match status" value="1"/>
</dbReference>
<dbReference type="InterPro" id="IPR025657">
    <property type="entry name" value="RadC_JAB"/>
</dbReference>
<dbReference type="InterPro" id="IPR037518">
    <property type="entry name" value="MPN"/>
</dbReference>
<keyword evidence="1" id="KW-0645">Protease</keyword>
<dbReference type="PROSITE" id="PS50249">
    <property type="entry name" value="MPN"/>
    <property type="match status" value="1"/>
</dbReference>
<keyword evidence="4" id="KW-0862">Zinc</keyword>
<evidence type="ECO:0000256" key="4">
    <source>
        <dbReference type="ARBA" id="ARBA00022833"/>
    </source>
</evidence>
<sequence>MSSAQAENQRDGSVLAQLIASVAPDQATTLSEALLKEFGSIGRILSESEEALRRVLGSQDAVINLLMATEKLFMAQLQNELPKKLISATDEKLIRYLQASMGSLATETMRVLFLDNVNHLISDQIFGNGSPSKVLVQPRSILKRALELNASAIILVHNHPGGNVQPSQSDVKFTMLIKTLCRELEIKLHDHIVIGGSKWSSFRKMKLL</sequence>
<dbReference type="InterPro" id="IPR001405">
    <property type="entry name" value="UPF0758"/>
</dbReference>
<reference evidence="8 9" key="1">
    <citation type="submission" date="2021-03" db="EMBL/GenBank/DDBJ databases">
        <title>Complete genome of Parasphingorhabdus_sp.JHSY0214.</title>
        <authorList>
            <person name="Yoo J.H."/>
            <person name="Bae J.W."/>
        </authorList>
    </citation>
    <scope>NUCLEOTIDE SEQUENCE [LARGE SCALE GENOMIC DNA]</scope>
    <source>
        <strain evidence="8 9">JHSY0214</strain>
    </source>
</reference>
<dbReference type="SUPFAM" id="SSF102712">
    <property type="entry name" value="JAB1/MPN domain"/>
    <property type="match status" value="1"/>
</dbReference>